<dbReference type="PROSITE" id="PS51257">
    <property type="entry name" value="PROKAR_LIPOPROTEIN"/>
    <property type="match status" value="1"/>
</dbReference>
<accession>A0ABT2DQ32</accession>
<dbReference type="EMBL" id="JANTOO010000014">
    <property type="protein sequence ID" value="MCS1397025.1"/>
    <property type="molecule type" value="Genomic_DNA"/>
</dbReference>
<keyword evidence="1" id="KW-0732">Signal</keyword>
<evidence type="ECO:0000313" key="2">
    <source>
        <dbReference type="EMBL" id="MCS1397025.1"/>
    </source>
</evidence>
<evidence type="ECO:0000256" key="1">
    <source>
        <dbReference type="SAM" id="SignalP"/>
    </source>
</evidence>
<gene>
    <name evidence="2" type="ORF">NXZ79_13420</name>
</gene>
<reference evidence="2 3" key="1">
    <citation type="submission" date="2022-08" db="EMBL/GenBank/DDBJ databases">
        <title>Lysinibacillus sequencing.</title>
        <authorList>
            <person name="Dunlap C."/>
        </authorList>
    </citation>
    <scope>NUCLEOTIDE SEQUENCE [LARGE SCALE GENOMIC DNA]</scope>
    <source>
        <strain evidence="2 3">PB211</strain>
    </source>
</reference>
<evidence type="ECO:0008006" key="4">
    <source>
        <dbReference type="Google" id="ProtNLM"/>
    </source>
</evidence>
<evidence type="ECO:0000313" key="3">
    <source>
        <dbReference type="Proteomes" id="UP001525021"/>
    </source>
</evidence>
<organism evidence="2 3">
    <name type="scientific">Lysinibacillus pinottii</name>
    <dbReference type="NCBI Taxonomy" id="2973932"/>
    <lineage>
        <taxon>Bacteria</taxon>
        <taxon>Bacillati</taxon>
        <taxon>Bacillota</taxon>
        <taxon>Bacilli</taxon>
        <taxon>Bacillales</taxon>
        <taxon>Bacillaceae</taxon>
        <taxon>Lysinibacillus</taxon>
    </lineage>
</organism>
<comment type="caution">
    <text evidence="2">The sequence shown here is derived from an EMBL/GenBank/DDBJ whole genome shotgun (WGS) entry which is preliminary data.</text>
</comment>
<dbReference type="Proteomes" id="UP001525021">
    <property type="component" value="Unassembled WGS sequence"/>
</dbReference>
<feature type="chain" id="PRO_5045329768" description="Lipoprotein" evidence="1">
    <location>
        <begin position="23"/>
        <end position="122"/>
    </location>
</feature>
<feature type="signal peptide" evidence="1">
    <location>
        <begin position="1"/>
        <end position="22"/>
    </location>
</feature>
<sequence length="122" mass="13683">MRIKLFISSLCMLFLSGCIPKALTFSGENENWEVQFEVTYDKIKQKHCGATSGTIRYIGDKPLPKQIDYTLQHETETSGSDSLDKNGVFIMANGCSNAVESTEVEITINWDNQTETIPLTVR</sequence>
<proteinExistence type="predicted"/>
<dbReference type="RefSeq" id="WP_036161945.1">
    <property type="nucleotide sequence ID" value="NZ_JANTOO010000014.1"/>
</dbReference>
<keyword evidence="3" id="KW-1185">Reference proteome</keyword>
<name>A0ABT2DQ32_9BACI</name>
<protein>
    <recommendedName>
        <fullName evidence="4">Lipoprotein</fullName>
    </recommendedName>
</protein>